<reference evidence="5" key="1">
    <citation type="submission" date="2022-11" db="UniProtKB">
        <authorList>
            <consortium name="WormBaseParasite"/>
        </authorList>
    </citation>
    <scope>IDENTIFICATION</scope>
</reference>
<proteinExistence type="predicted"/>
<dbReference type="GO" id="GO:0005524">
    <property type="term" value="F:ATP binding"/>
    <property type="evidence" value="ECO:0007669"/>
    <property type="project" value="UniProtKB-KW"/>
</dbReference>
<dbReference type="InterPro" id="IPR001245">
    <property type="entry name" value="Ser-Thr/Tyr_kinase_cat_dom"/>
</dbReference>
<dbReference type="GO" id="GO:0004672">
    <property type="term" value="F:protein kinase activity"/>
    <property type="evidence" value="ECO:0007669"/>
    <property type="project" value="InterPro"/>
</dbReference>
<dbReference type="InterPro" id="IPR000719">
    <property type="entry name" value="Prot_kinase_dom"/>
</dbReference>
<evidence type="ECO:0000313" key="5">
    <source>
        <dbReference type="WBParaSite" id="jg2294"/>
    </source>
</evidence>
<dbReference type="Proteomes" id="UP000887574">
    <property type="component" value="Unplaced"/>
</dbReference>
<evidence type="ECO:0000256" key="1">
    <source>
        <dbReference type="ARBA" id="ARBA00022741"/>
    </source>
</evidence>
<dbReference type="SUPFAM" id="SSF56112">
    <property type="entry name" value="Protein kinase-like (PK-like)"/>
    <property type="match status" value="1"/>
</dbReference>
<sequence>MSKEALNEAKYSQASDIYSFGVTLWEMYTYGRQPYEGISNAQVIENDQRRSAIELPAYCPTIIYAVMIECCMSIPNVDPHSLNFTTDSKNGELAVFTQADLVEEVQLFKERAGNLVTDYNEPSFSDARIHGSVRQQSATVWISQIAKLTMLSNGNSIVHSTPIDSRTQQQKAKNVWMVKRPMTVSRKTASKEPKVGRVAAMGRIH</sequence>
<dbReference type="InterPro" id="IPR011009">
    <property type="entry name" value="Kinase-like_dom_sf"/>
</dbReference>
<dbReference type="WBParaSite" id="jg2294">
    <property type="protein sequence ID" value="jg2294"/>
    <property type="gene ID" value="jg2294"/>
</dbReference>
<feature type="domain" description="Protein kinase" evidence="3">
    <location>
        <begin position="1"/>
        <end position="96"/>
    </location>
</feature>
<dbReference type="Pfam" id="PF07714">
    <property type="entry name" value="PK_Tyr_Ser-Thr"/>
    <property type="match status" value="1"/>
</dbReference>
<dbReference type="PANTHER" id="PTHR24418">
    <property type="entry name" value="TYROSINE-PROTEIN KINASE"/>
    <property type="match status" value="1"/>
</dbReference>
<name>A0A915DUG3_9BILA</name>
<dbReference type="PROSITE" id="PS50011">
    <property type="entry name" value="PROTEIN_KINASE_DOM"/>
    <property type="match status" value="1"/>
</dbReference>
<keyword evidence="1" id="KW-0547">Nucleotide-binding</keyword>
<keyword evidence="4" id="KW-1185">Reference proteome</keyword>
<evidence type="ECO:0000259" key="3">
    <source>
        <dbReference type="PROSITE" id="PS50011"/>
    </source>
</evidence>
<protein>
    <submittedName>
        <fullName evidence="5">Protein kinase domain-containing protein</fullName>
    </submittedName>
</protein>
<evidence type="ECO:0000256" key="2">
    <source>
        <dbReference type="ARBA" id="ARBA00022840"/>
    </source>
</evidence>
<accession>A0A915DUG3</accession>
<evidence type="ECO:0000313" key="4">
    <source>
        <dbReference type="Proteomes" id="UP000887574"/>
    </source>
</evidence>
<dbReference type="Gene3D" id="1.10.510.10">
    <property type="entry name" value="Transferase(Phosphotransferase) domain 1"/>
    <property type="match status" value="1"/>
</dbReference>
<dbReference type="InterPro" id="IPR050198">
    <property type="entry name" value="Non-receptor_tyrosine_kinases"/>
</dbReference>
<dbReference type="PRINTS" id="PR00109">
    <property type="entry name" value="TYRKINASE"/>
</dbReference>
<keyword evidence="2" id="KW-0067">ATP-binding</keyword>
<organism evidence="4 5">
    <name type="scientific">Ditylenchus dipsaci</name>
    <dbReference type="NCBI Taxonomy" id="166011"/>
    <lineage>
        <taxon>Eukaryota</taxon>
        <taxon>Metazoa</taxon>
        <taxon>Ecdysozoa</taxon>
        <taxon>Nematoda</taxon>
        <taxon>Chromadorea</taxon>
        <taxon>Rhabditida</taxon>
        <taxon>Tylenchina</taxon>
        <taxon>Tylenchomorpha</taxon>
        <taxon>Sphaerularioidea</taxon>
        <taxon>Anguinidae</taxon>
        <taxon>Anguininae</taxon>
        <taxon>Ditylenchus</taxon>
    </lineage>
</organism>
<dbReference type="AlphaFoldDB" id="A0A915DUG3"/>